<feature type="compositionally biased region" description="Polar residues" evidence="5">
    <location>
        <begin position="176"/>
        <end position="185"/>
    </location>
</feature>
<keyword evidence="2" id="KW-0597">Phosphoprotein</keyword>
<keyword evidence="7" id="KW-1185">Reference proteome</keyword>
<keyword evidence="4" id="KW-0175">Coiled coil</keyword>
<feature type="region of interest" description="Disordered" evidence="5">
    <location>
        <begin position="365"/>
        <end position="651"/>
    </location>
</feature>
<dbReference type="PANTHER" id="PTHR28664">
    <property type="entry name" value="TIGHT JUNCTION-ASSOCIATED PROTEIN 1"/>
    <property type="match status" value="1"/>
</dbReference>
<evidence type="ECO:0000313" key="6">
    <source>
        <dbReference type="EnsemblMetazoa" id="XP_038076316.1"/>
    </source>
</evidence>
<name>A0A914BKK2_PATMI</name>
<feature type="compositionally biased region" description="Polar residues" evidence="5">
    <location>
        <begin position="536"/>
        <end position="553"/>
    </location>
</feature>
<feature type="coiled-coil region" evidence="4">
    <location>
        <begin position="55"/>
        <end position="114"/>
    </location>
</feature>
<feature type="region of interest" description="Disordered" evidence="5">
    <location>
        <begin position="176"/>
        <end position="203"/>
    </location>
</feature>
<comment type="subcellular location">
    <subcellularLocation>
        <location evidence="1">Membrane</location>
        <topology evidence="1">Peripheral membrane protein</topology>
    </subcellularLocation>
</comment>
<dbReference type="InterPro" id="IPR043441">
    <property type="entry name" value="Tjap1/BEGAIN"/>
</dbReference>
<proteinExistence type="predicted"/>
<dbReference type="GO" id="GO:0016020">
    <property type="term" value="C:membrane"/>
    <property type="evidence" value="ECO:0007669"/>
    <property type="project" value="UniProtKB-SubCell"/>
</dbReference>
<dbReference type="GeneID" id="119744456"/>
<evidence type="ECO:0000256" key="4">
    <source>
        <dbReference type="SAM" id="Coils"/>
    </source>
</evidence>
<feature type="compositionally biased region" description="Low complexity" evidence="5">
    <location>
        <begin position="480"/>
        <end position="489"/>
    </location>
</feature>
<dbReference type="OrthoDB" id="10068192at2759"/>
<evidence type="ECO:0000256" key="5">
    <source>
        <dbReference type="SAM" id="MobiDB-lite"/>
    </source>
</evidence>
<accession>A0A914BKK2</accession>
<organism evidence="6 7">
    <name type="scientific">Patiria miniata</name>
    <name type="common">Bat star</name>
    <name type="synonym">Asterina miniata</name>
    <dbReference type="NCBI Taxonomy" id="46514"/>
    <lineage>
        <taxon>Eukaryota</taxon>
        <taxon>Metazoa</taxon>
        <taxon>Echinodermata</taxon>
        <taxon>Eleutherozoa</taxon>
        <taxon>Asterozoa</taxon>
        <taxon>Asteroidea</taxon>
        <taxon>Valvatacea</taxon>
        <taxon>Valvatida</taxon>
        <taxon>Asterinidae</taxon>
        <taxon>Patiria</taxon>
    </lineage>
</organism>
<dbReference type="EnsemblMetazoa" id="XM_038220388.1">
    <property type="protein sequence ID" value="XP_038076316.1"/>
    <property type="gene ID" value="LOC119744456"/>
</dbReference>
<dbReference type="PANTHER" id="PTHR28664:SF4">
    <property type="entry name" value="TIGHT JUNCTION-ASSOCIATED PROTEIN 1"/>
    <property type="match status" value="1"/>
</dbReference>
<sequence length="651" mass="71453">MGDSDGNVDHDHCTVCGCSKEQYLMLRQRVEESKQRITLMESEFLQSTLYTENELDECREELRLSQQRYNALEKSHQELHEINSDLEERILDIAAAYEKEKQALNREVLTLSQRLLDTKFEINKQEERNARYKKDCQLAVELLQCTPSGAYMQHKVSQLPHDLQYYVHQLMGEMNTGSQHSGISSQRHKPSDNSQPLLGSDKSRNGYLASRVYDSVPANIIARAMQLRDEEDRKEMEKLVPTLRSSRSKQEVAVVLHDKGTQTTAVETLNQPEQLCARCGAEVTLIPIIEPEPPKPPKPSESEPKFLNLLDLSEPAPAKPAPKKTNEHLLLDLLDTDAPSENAAELNLKRSLENLSLADLLLDIPDSEPGIKPLGMTPIEREETPSTADVLSLISPLDSGSPMQDDMSDSSSASKESNTGTQSSVGSSLTEADAALAAPKPPTSKPTGPARRLQPGPTTIPQLQQNQKNNSGGGHSMLTESSPLSSPVEPEFKKVGKAAVIKSQQRSQRSAVVNGTARTPSDDSKNLPALIKDLSAATNQKGSAFHNQNQSLLPENPSVDEKTERVSMYINDTNAENLKKAQPKPRLVGGATKPTGQVIGSQHNRPSNPRPSPNPSSNLNSNPSPDDNANSNPTKANPNSTKNPHFLQTSV</sequence>
<feature type="compositionally biased region" description="Polar residues" evidence="5">
    <location>
        <begin position="502"/>
        <end position="519"/>
    </location>
</feature>
<keyword evidence="3" id="KW-0472">Membrane</keyword>
<reference evidence="6" key="1">
    <citation type="submission" date="2022-11" db="UniProtKB">
        <authorList>
            <consortium name="EnsemblMetazoa"/>
        </authorList>
    </citation>
    <scope>IDENTIFICATION</scope>
</reference>
<feature type="compositionally biased region" description="Low complexity" evidence="5">
    <location>
        <begin position="615"/>
        <end position="633"/>
    </location>
</feature>
<dbReference type="AlphaFoldDB" id="A0A914BKK2"/>
<feature type="compositionally biased region" description="Polar residues" evidence="5">
    <location>
        <begin position="456"/>
        <end position="470"/>
    </location>
</feature>
<feature type="compositionally biased region" description="Polar residues" evidence="5">
    <location>
        <begin position="634"/>
        <end position="651"/>
    </location>
</feature>
<feature type="compositionally biased region" description="Polar residues" evidence="5">
    <location>
        <begin position="418"/>
        <end position="430"/>
    </location>
</feature>
<feature type="compositionally biased region" description="Low complexity" evidence="5">
    <location>
        <begin position="398"/>
        <end position="417"/>
    </location>
</feature>
<evidence type="ECO:0000256" key="1">
    <source>
        <dbReference type="ARBA" id="ARBA00004170"/>
    </source>
</evidence>
<protein>
    <submittedName>
        <fullName evidence="6">Uncharacterized protein</fullName>
    </submittedName>
</protein>
<dbReference type="Proteomes" id="UP000887568">
    <property type="component" value="Unplaced"/>
</dbReference>
<evidence type="ECO:0000313" key="7">
    <source>
        <dbReference type="Proteomes" id="UP000887568"/>
    </source>
</evidence>
<evidence type="ECO:0000256" key="3">
    <source>
        <dbReference type="ARBA" id="ARBA00023136"/>
    </source>
</evidence>
<feature type="compositionally biased region" description="Polar residues" evidence="5">
    <location>
        <begin position="594"/>
        <end position="603"/>
    </location>
</feature>
<dbReference type="OMA" id="IPNSETM"/>
<evidence type="ECO:0000256" key="2">
    <source>
        <dbReference type="ARBA" id="ARBA00022553"/>
    </source>
</evidence>
<dbReference type="RefSeq" id="XP_038076316.1">
    <property type="nucleotide sequence ID" value="XM_038220388.1"/>
</dbReference>